<name>A0AAW4FGX7_9HYPH</name>
<proteinExistence type="predicted"/>
<evidence type="ECO:0008006" key="3">
    <source>
        <dbReference type="Google" id="ProtNLM"/>
    </source>
</evidence>
<evidence type="ECO:0000313" key="1">
    <source>
        <dbReference type="EMBL" id="MBM3090261.1"/>
    </source>
</evidence>
<dbReference type="Proteomes" id="UP000744980">
    <property type="component" value="Unassembled WGS sequence"/>
</dbReference>
<comment type="caution">
    <text evidence="1">The sequence shown here is derived from an EMBL/GenBank/DDBJ whole genome shotgun (WGS) entry which is preliminary data.</text>
</comment>
<sequence>MPKQNSAVNASCAREAKVGFVNNDEAVTLLRCTWLALQAGGGYLQNEQMLEAVYGTIQIALGNLDRVSEALRAIQEDVDNA</sequence>
<protein>
    <recommendedName>
        <fullName evidence="3">DUF3077 domain-containing protein</fullName>
    </recommendedName>
</protein>
<dbReference type="RefSeq" id="WP_203527367.1">
    <property type="nucleotide sequence ID" value="NZ_CP083370.1"/>
</dbReference>
<accession>A0AAW4FGX7</accession>
<evidence type="ECO:0000313" key="2">
    <source>
        <dbReference type="Proteomes" id="UP000744980"/>
    </source>
</evidence>
<dbReference type="AlphaFoldDB" id="A0AAW4FGX7"/>
<gene>
    <name evidence="1" type="ORF">GFB56_05465</name>
</gene>
<keyword evidence="2" id="KW-1185">Reference proteome</keyword>
<organism evidence="1 2">
    <name type="scientific">Ensifer canadensis</name>
    <dbReference type="NCBI Taxonomy" id="555315"/>
    <lineage>
        <taxon>Bacteria</taxon>
        <taxon>Pseudomonadati</taxon>
        <taxon>Pseudomonadota</taxon>
        <taxon>Alphaproteobacteria</taxon>
        <taxon>Hyphomicrobiales</taxon>
        <taxon>Rhizobiaceae</taxon>
        <taxon>Sinorhizobium/Ensifer group</taxon>
        <taxon>Ensifer</taxon>
    </lineage>
</organism>
<dbReference type="EMBL" id="WXFA01000002">
    <property type="protein sequence ID" value="MBM3090261.1"/>
    <property type="molecule type" value="Genomic_DNA"/>
</dbReference>
<reference evidence="1 2" key="1">
    <citation type="submission" date="2020-01" db="EMBL/GenBank/DDBJ databases">
        <title>Draft genome assembly of Ensifer adhaerens T173.</title>
        <authorList>
            <person name="Craig J.E."/>
            <person name="Stinchcombe J.R."/>
        </authorList>
    </citation>
    <scope>NUCLEOTIDE SEQUENCE [LARGE SCALE GENOMIC DNA]</scope>
    <source>
        <strain evidence="1 2">T173</strain>
    </source>
</reference>